<dbReference type="EMBL" id="LYCR01000051">
    <property type="protein sequence ID" value="OGM44766.1"/>
    <property type="molecule type" value="Genomic_DNA"/>
</dbReference>
<dbReference type="Proteomes" id="UP000179179">
    <property type="component" value="Unassembled WGS sequence"/>
</dbReference>
<dbReference type="STRING" id="109264.A0A1F7ZZ81"/>
<dbReference type="PROSITE" id="PS50181">
    <property type="entry name" value="FBOX"/>
    <property type="match status" value="1"/>
</dbReference>
<dbReference type="PROSITE" id="PS50088">
    <property type="entry name" value="ANK_REPEAT"/>
    <property type="match status" value="3"/>
</dbReference>
<dbReference type="RefSeq" id="XP_022388483.1">
    <property type="nucleotide sequence ID" value="XM_022534514.1"/>
</dbReference>
<dbReference type="Pfam" id="PF12796">
    <property type="entry name" value="Ank_2"/>
    <property type="match status" value="2"/>
</dbReference>
<dbReference type="SUPFAM" id="SSF48403">
    <property type="entry name" value="Ankyrin repeat"/>
    <property type="match status" value="2"/>
</dbReference>
<feature type="repeat" description="ANK" evidence="3">
    <location>
        <begin position="253"/>
        <end position="277"/>
    </location>
</feature>
<feature type="repeat" description="ANK" evidence="3">
    <location>
        <begin position="452"/>
        <end position="476"/>
    </location>
</feature>
<dbReference type="Gene3D" id="1.25.40.20">
    <property type="entry name" value="Ankyrin repeat-containing domain"/>
    <property type="match status" value="3"/>
</dbReference>
<comment type="caution">
    <text evidence="5">The sequence shown here is derived from an EMBL/GenBank/DDBJ whole genome shotgun (WGS) entry which is preliminary data.</text>
</comment>
<evidence type="ECO:0000256" key="3">
    <source>
        <dbReference type="PROSITE-ProRule" id="PRU00023"/>
    </source>
</evidence>
<sequence length="687" mass="76187">MISKIPNEILHAIADLLDENDLNSLAQSSSRFLSVCNPVLYQKNMLESDGWALIWAIINRQSHIVSYALSTGATELGEALAFAVEDGQEQVVEWLLSVKSADFSPKYNFYDQFANWTSQDHIASKATAASARCIEQLKARQQWGHHGTFDTWSPLARAARGGHLRIVNLLIELNGGGLAVEDLYGKTPLFHAIERGFLDIAKVLFNTGHYDLNMTDSNFRTVLSYAAGLGDSGMVQWLVSCGAPINLNYQDRYGQTPLHYAVERSDMLTAKVLIETGRVDPHITNRDGQTPLDLATQHSNASIMNLLVESCKVDLDFRNSNGYAPLYDATWFSDVSTPILSVMCSEVANNGQTTLYGAPGNSNTSRLKPLSNLRELDPNLSAEQGQRMLSHAIQNSDTTTLKLLIFSDKVDLDWMDDKGRTPLSHAAQYSDISTTKLLIDTGRVNLDSRDENGRTPLSYAAEHGDTSTVKLLIDSGEVDVDSKDNQRRTPLSYAVQHMDLVNLAALVRLWYDDHAETGLNPNTIVPRRSLADTSTLRTLIDSGKADPNSRDRYGRTPLSYAAQIMKEEPRFLKPLRVVISATELLLHTKIVNSNPRDNYGDTPIFELLDLYHMLELKNEDQILDPSTVSAVVTRYNRLVRLLLGRSEVKLDSQDSSGQPLVLYAADNCGYDVVRLLIDSGKVDPLGL</sequence>
<dbReference type="GeneID" id="34450775"/>
<dbReference type="Pfam" id="PF13857">
    <property type="entry name" value="Ank_5"/>
    <property type="match status" value="1"/>
</dbReference>
<organism evidence="5 6">
    <name type="scientific">Aspergillus bombycis</name>
    <dbReference type="NCBI Taxonomy" id="109264"/>
    <lineage>
        <taxon>Eukaryota</taxon>
        <taxon>Fungi</taxon>
        <taxon>Dikarya</taxon>
        <taxon>Ascomycota</taxon>
        <taxon>Pezizomycotina</taxon>
        <taxon>Eurotiomycetes</taxon>
        <taxon>Eurotiomycetidae</taxon>
        <taxon>Eurotiales</taxon>
        <taxon>Aspergillaceae</taxon>
        <taxon>Aspergillus</taxon>
    </lineage>
</organism>
<dbReference type="PANTHER" id="PTHR24198">
    <property type="entry name" value="ANKYRIN REPEAT AND PROTEIN KINASE DOMAIN-CONTAINING PROTEIN"/>
    <property type="match status" value="1"/>
</dbReference>
<dbReference type="InterPro" id="IPR036770">
    <property type="entry name" value="Ankyrin_rpt-contain_sf"/>
</dbReference>
<accession>A0A1F7ZZ81</accession>
<dbReference type="OrthoDB" id="20872at2759"/>
<dbReference type="PANTHER" id="PTHR24198:SF165">
    <property type="entry name" value="ANKYRIN REPEAT-CONTAINING PROTEIN-RELATED"/>
    <property type="match status" value="1"/>
</dbReference>
<evidence type="ECO:0000256" key="2">
    <source>
        <dbReference type="ARBA" id="ARBA00023043"/>
    </source>
</evidence>
<name>A0A1F7ZZ81_9EURO</name>
<dbReference type="InterPro" id="IPR002110">
    <property type="entry name" value="Ankyrin_rpt"/>
</dbReference>
<keyword evidence="1" id="KW-0677">Repeat</keyword>
<evidence type="ECO:0000313" key="6">
    <source>
        <dbReference type="Proteomes" id="UP000179179"/>
    </source>
</evidence>
<proteinExistence type="predicted"/>
<gene>
    <name evidence="5" type="ORF">ABOM_007385</name>
</gene>
<evidence type="ECO:0000256" key="1">
    <source>
        <dbReference type="ARBA" id="ARBA00022737"/>
    </source>
</evidence>
<feature type="repeat" description="ANK" evidence="3">
    <location>
        <begin position="418"/>
        <end position="442"/>
    </location>
</feature>
<dbReference type="SMART" id="SM00248">
    <property type="entry name" value="ANK"/>
    <property type="match status" value="12"/>
</dbReference>
<keyword evidence="2 3" id="KW-0040">ANK repeat</keyword>
<evidence type="ECO:0000259" key="4">
    <source>
        <dbReference type="PROSITE" id="PS50181"/>
    </source>
</evidence>
<evidence type="ECO:0000313" key="5">
    <source>
        <dbReference type="EMBL" id="OGM44766.1"/>
    </source>
</evidence>
<dbReference type="AlphaFoldDB" id="A0A1F7ZZ81"/>
<dbReference type="InterPro" id="IPR001810">
    <property type="entry name" value="F-box_dom"/>
</dbReference>
<feature type="domain" description="F-box" evidence="4">
    <location>
        <begin position="1"/>
        <end position="44"/>
    </location>
</feature>
<keyword evidence="6" id="KW-1185">Reference proteome</keyword>
<dbReference type="PROSITE" id="PS50297">
    <property type="entry name" value="ANK_REP_REGION"/>
    <property type="match status" value="3"/>
</dbReference>
<reference evidence="5 6" key="1">
    <citation type="journal article" date="2016" name="Genome Biol. Evol.">
        <title>Draft genome sequence of an aflatoxigenic Aspergillus species, A. bombycis.</title>
        <authorList>
            <person name="Moore G.G."/>
            <person name="Mack B.M."/>
            <person name="Beltz S.B."/>
            <person name="Gilbert M.K."/>
        </authorList>
    </citation>
    <scope>NUCLEOTIDE SEQUENCE [LARGE SCALE GENOMIC DNA]</scope>
    <source>
        <strain evidence="6">NRRL 26010</strain>
    </source>
</reference>
<protein>
    <submittedName>
        <fullName evidence="5">Ankyrin repeat-containing protein</fullName>
    </submittedName>
</protein>